<evidence type="ECO:0000313" key="6">
    <source>
        <dbReference type="EMBL" id="MBB1069103.1"/>
    </source>
</evidence>
<evidence type="ECO:0000256" key="2">
    <source>
        <dbReference type="ARBA" id="ARBA00022801"/>
    </source>
</evidence>
<dbReference type="Gene3D" id="3.20.20.80">
    <property type="entry name" value="Glycosidases"/>
    <property type="match status" value="1"/>
</dbReference>
<evidence type="ECO:0000256" key="3">
    <source>
        <dbReference type="ARBA" id="ARBA00023295"/>
    </source>
</evidence>
<dbReference type="InterPro" id="IPR051923">
    <property type="entry name" value="Glycosyl_Hydrolase_39"/>
</dbReference>
<dbReference type="GO" id="GO:0005975">
    <property type="term" value="P:carbohydrate metabolic process"/>
    <property type="evidence" value="ECO:0007669"/>
    <property type="project" value="InterPro"/>
</dbReference>
<dbReference type="GO" id="GO:0004553">
    <property type="term" value="F:hydrolase activity, hydrolyzing O-glycosyl compounds"/>
    <property type="evidence" value="ECO:0007669"/>
    <property type="project" value="InterPro"/>
</dbReference>
<feature type="domain" description="Glycosyl hydrolases family 39 N-terminal catalytic" evidence="5">
    <location>
        <begin position="13"/>
        <end position="444"/>
    </location>
</feature>
<dbReference type="InterPro" id="IPR049166">
    <property type="entry name" value="GH39_cat"/>
</dbReference>
<dbReference type="SUPFAM" id="SSF51011">
    <property type="entry name" value="Glycosyl hydrolase domain"/>
    <property type="match status" value="1"/>
</dbReference>
<accession>A0A7W3Y868</accession>
<dbReference type="EMBL" id="JACIVC010000044">
    <property type="protein sequence ID" value="MBB1069103.1"/>
    <property type="molecule type" value="Genomic_DNA"/>
</dbReference>
<dbReference type="Pfam" id="PF01229">
    <property type="entry name" value="Glyco_hydro_39"/>
    <property type="match status" value="1"/>
</dbReference>
<gene>
    <name evidence="6" type="ORF">H5S40_02835</name>
</gene>
<feature type="active site" description="Proton donor" evidence="4">
    <location>
        <position position="152"/>
    </location>
</feature>
<comment type="similarity">
    <text evidence="1">Belongs to the glycosyl hydrolase 39 family.</text>
</comment>
<organism evidence="6 7">
    <name type="scientific">Limosilactobacillus albertensis</name>
    <dbReference type="NCBI Taxonomy" id="2759752"/>
    <lineage>
        <taxon>Bacteria</taxon>
        <taxon>Bacillati</taxon>
        <taxon>Bacillota</taxon>
        <taxon>Bacilli</taxon>
        <taxon>Lactobacillales</taxon>
        <taxon>Lactobacillaceae</taxon>
        <taxon>Limosilactobacillus</taxon>
    </lineage>
</organism>
<dbReference type="PANTHER" id="PTHR12631">
    <property type="entry name" value="ALPHA-L-IDURONIDASE"/>
    <property type="match status" value="1"/>
</dbReference>
<protein>
    <submittedName>
        <fullName evidence="6">Xylan 1,4-beta-xylosidase</fullName>
    </submittedName>
</protein>
<keyword evidence="2" id="KW-0378">Hydrolase</keyword>
<dbReference type="AlphaFoldDB" id="A0A7W3Y868"/>
<keyword evidence="3" id="KW-0326">Glycosidase</keyword>
<proteinExistence type="inferred from homology"/>
<evidence type="ECO:0000256" key="1">
    <source>
        <dbReference type="ARBA" id="ARBA00008875"/>
    </source>
</evidence>
<keyword evidence="7" id="KW-1185">Reference proteome</keyword>
<comment type="caution">
    <text evidence="6">The sequence shown here is derived from an EMBL/GenBank/DDBJ whole genome shotgun (WGS) entry which is preliminary data.</text>
</comment>
<dbReference type="InterPro" id="IPR017853">
    <property type="entry name" value="GH"/>
</dbReference>
<evidence type="ECO:0000256" key="4">
    <source>
        <dbReference type="PIRSR" id="PIRSR600514-1"/>
    </source>
</evidence>
<evidence type="ECO:0000313" key="7">
    <source>
        <dbReference type="Proteomes" id="UP000518316"/>
    </source>
</evidence>
<name>A0A7W3Y868_9LACO</name>
<dbReference type="PANTHER" id="PTHR12631:SF10">
    <property type="entry name" value="BETA-XYLOSIDASE-LIKE PROTEIN-RELATED"/>
    <property type="match status" value="1"/>
</dbReference>
<dbReference type="SUPFAM" id="SSF51445">
    <property type="entry name" value="(Trans)glycosidases"/>
    <property type="match status" value="1"/>
</dbReference>
<dbReference type="Proteomes" id="UP000518316">
    <property type="component" value="Unassembled WGS sequence"/>
</dbReference>
<dbReference type="InterPro" id="IPR000514">
    <property type="entry name" value="Glyco_hydro_39"/>
</dbReference>
<evidence type="ECO:0000259" key="5">
    <source>
        <dbReference type="Pfam" id="PF01229"/>
    </source>
</evidence>
<sequence length="484" mass="56553">MNFMSEFINNAFRCIGTGRLSLALRKEYINELRYIQRTIGFEYIRGHGLFSDDIGIYQEREENGKYIIEYNFNYLDQIMDSFKALNIKPFLELDFMPKKLASGKETVFYWEGNITPPKNNNEWVKLVQNTLKHLLKRYGNDVLEWPIEIWNEPNLTNFWKNADKQAYFNFFEETFNAIKKVNKHLKVGGPAICGVKDEEWLQDFISFCESEKLDIDFVTRHFYTVNVVPTEGHYRYPNLRKLKDSLKELEKSRKIIDRSKYKNLPMYITEFNTSYSPDAPLHDTVHNAAYTADMLSKLGDTSELYSYWTFGDVFEEKGIPFTNFYGGFGLLAEHSICKPTYWTFYFYNQLYQYLVEKTDNWIITKNGDGEYTGIIWNYKNEEGYGQDINVSIPQVNGKYSLVLEKVDEKHGNPLLIWHGLGEPASLTKEEVKVLKNSAVPEITAKMVSNLKNAKIKVCPDSVEYFKMKKICGSQDTGYSYSKLI</sequence>
<reference evidence="6 7" key="1">
    <citation type="submission" date="2020-07" db="EMBL/GenBank/DDBJ databases">
        <title>Description of Limosilactobacillus balticus sp. nov., Limosilactobacillus agrestis sp. nov., Limosilactobacillus albertensis sp. nov., Limosilactobacillus rudii sp. nov., Limosilactobacillus fastidiosus sp. nov., five novel Limosilactobacillus species isolated from the vertebrate gastrointestinal tract, and proposal of 6 subspecies of Limosilactobacillus reuteri adapted to the gastrointestinal tract of specific vertebrate hosts.</title>
        <authorList>
            <person name="Li F."/>
            <person name="Cheng C."/>
            <person name="Zheng J."/>
            <person name="Quevedo R.M."/>
            <person name="Li J."/>
            <person name="Roos S."/>
            <person name="Gaenzle M.G."/>
            <person name="Walter J."/>
        </authorList>
    </citation>
    <scope>NUCLEOTIDE SEQUENCE [LARGE SCALE GENOMIC DNA]</scope>
    <source>
        <strain evidence="6 7">RRLNB_1_1</strain>
    </source>
</reference>
<dbReference type="PRINTS" id="PR00745">
    <property type="entry name" value="GLHYDRLASE39"/>
</dbReference>
<dbReference type="Gene3D" id="2.60.40.1500">
    <property type="entry name" value="Glycosyl hydrolase domain, family 39"/>
    <property type="match status" value="1"/>
</dbReference>